<dbReference type="AlphaFoldDB" id="A0A372G9X7"/>
<keyword evidence="2" id="KW-1185">Reference proteome</keyword>
<dbReference type="Proteomes" id="UP000262882">
    <property type="component" value="Unassembled WGS sequence"/>
</dbReference>
<evidence type="ECO:0000313" key="1">
    <source>
        <dbReference type="EMBL" id="RFS82196.1"/>
    </source>
</evidence>
<comment type="caution">
    <text evidence="1">The sequence shown here is derived from an EMBL/GenBank/DDBJ whole genome shotgun (WGS) entry which is preliminary data.</text>
</comment>
<dbReference type="RefSeq" id="WP_117403353.1">
    <property type="nucleotide sequence ID" value="NZ_QVNQ01000010.1"/>
</dbReference>
<name>A0A372G9X7_9ACTN</name>
<dbReference type="OrthoDB" id="3465111at2"/>
<gene>
    <name evidence="1" type="ORF">D0T12_28575</name>
</gene>
<dbReference type="EMBL" id="QVNQ01000010">
    <property type="protein sequence ID" value="RFS82196.1"/>
    <property type="molecule type" value="Genomic_DNA"/>
</dbReference>
<evidence type="ECO:0000313" key="2">
    <source>
        <dbReference type="Proteomes" id="UP000262882"/>
    </source>
</evidence>
<reference evidence="1 2" key="1">
    <citation type="submission" date="2018-08" db="EMBL/GenBank/DDBJ databases">
        <title>Actinomadura spongicola sp. nov., isolated from marine sponge Leucetta chagosensis.</title>
        <authorList>
            <person name="Li L."/>
            <person name="Lin H.W."/>
        </authorList>
    </citation>
    <scope>NUCLEOTIDE SEQUENCE [LARGE SCALE GENOMIC DNA]</scope>
    <source>
        <strain evidence="1 2">LHW52907</strain>
    </source>
</reference>
<sequence length="215" mass="22675">MSDGLVVTHVFGLDQVLCLTRPGNDTADRTDGTPAVLTIPRGGCPHEPRLVLFGDLGACGAAKLGSLLFSDSHAVASCDDRDDDGLRELADVLTGGAFRVSVGVQERLRRRLHRYPGCSVAVVRRRNDHLAVVRGESTLVTRSSPGAAEMWDAICGSFLYCWWGAGLPLAELPRAALVVGRFTVPSGGRPGSLETVGRAQVTAVPTDAASRRAAS</sequence>
<protein>
    <submittedName>
        <fullName evidence="1">Uncharacterized protein</fullName>
    </submittedName>
</protein>
<organism evidence="1 2">
    <name type="scientific">Actinomadura spongiicola</name>
    <dbReference type="NCBI Taxonomy" id="2303421"/>
    <lineage>
        <taxon>Bacteria</taxon>
        <taxon>Bacillati</taxon>
        <taxon>Actinomycetota</taxon>
        <taxon>Actinomycetes</taxon>
        <taxon>Streptosporangiales</taxon>
        <taxon>Thermomonosporaceae</taxon>
        <taxon>Actinomadura</taxon>
    </lineage>
</organism>
<accession>A0A372G9X7</accession>
<proteinExistence type="predicted"/>